<protein>
    <submittedName>
        <fullName evidence="1">Uncharacterized protein</fullName>
    </submittedName>
</protein>
<accession>A0A7G2IQK8</accession>
<proteinExistence type="predicted"/>
<organism evidence="1 2">
    <name type="scientific">Citrobacter freundii</name>
    <dbReference type="NCBI Taxonomy" id="546"/>
    <lineage>
        <taxon>Bacteria</taxon>
        <taxon>Pseudomonadati</taxon>
        <taxon>Pseudomonadota</taxon>
        <taxon>Gammaproteobacteria</taxon>
        <taxon>Enterobacterales</taxon>
        <taxon>Enterobacteriaceae</taxon>
        <taxon>Citrobacter</taxon>
        <taxon>Citrobacter freundii complex</taxon>
    </lineage>
</organism>
<evidence type="ECO:0000313" key="1">
    <source>
        <dbReference type="EMBL" id="CDL39365.1"/>
    </source>
</evidence>
<dbReference type="AlphaFoldDB" id="A0A7G2IQK8"/>
<dbReference type="Proteomes" id="UP000019194">
    <property type="component" value="Unassembled WGS sequence"/>
</dbReference>
<reference evidence="1 2" key="1">
    <citation type="submission" date="2013-10" db="EMBL/GenBank/DDBJ databases">
        <title>Antibiotic resistance diversity of beta-lactamase producers in the General Hospital Vienna.</title>
        <authorList>
            <person name="Barisic I."/>
            <person name="Mitteregger D."/>
            <person name="Hirschl A.M."/>
            <person name="Noehammer C."/>
            <person name="Wiesinger-Mayr H."/>
        </authorList>
    </citation>
    <scope>NUCLEOTIDE SEQUENCE [LARGE SCALE GENOMIC DNA]</scope>
    <source>
        <strain evidence="1 2">ISC11</strain>
    </source>
</reference>
<name>A0A7G2IQK8_CITFR</name>
<dbReference type="EMBL" id="CBWP010000057">
    <property type="protein sequence ID" value="CDL39365.1"/>
    <property type="molecule type" value="Genomic_DNA"/>
</dbReference>
<evidence type="ECO:0000313" key="2">
    <source>
        <dbReference type="Proteomes" id="UP000019194"/>
    </source>
</evidence>
<sequence>MTDDSTLMTSYVRENVAIEWFNLMKDQKKMKIAGDTDHKF</sequence>
<comment type="caution">
    <text evidence="1">The sequence shown here is derived from an EMBL/GenBank/DDBJ whole genome shotgun (WGS) entry which is preliminary data.</text>
</comment>